<evidence type="ECO:0000313" key="1">
    <source>
        <dbReference type="Ensembl" id="ENSSOCP00000002608.1"/>
    </source>
</evidence>
<keyword evidence="2" id="KW-1185">Reference proteome</keyword>
<evidence type="ECO:0000313" key="2">
    <source>
        <dbReference type="Proteomes" id="UP000694551"/>
    </source>
</evidence>
<dbReference type="Ensembl" id="ENSSOCT00000002667.1">
    <property type="protein sequence ID" value="ENSSOCP00000002608.1"/>
    <property type="gene ID" value="ENSSOCG00000002025.1"/>
</dbReference>
<dbReference type="Proteomes" id="UP000694551">
    <property type="component" value="Unplaced"/>
</dbReference>
<dbReference type="AlphaFoldDB" id="A0A8D0EL63"/>
<reference evidence="1" key="2">
    <citation type="submission" date="2025-09" db="UniProtKB">
        <authorList>
            <consortium name="Ensembl"/>
        </authorList>
    </citation>
    <scope>IDENTIFICATION</scope>
</reference>
<reference evidence="1" key="1">
    <citation type="submission" date="2025-08" db="UniProtKB">
        <authorList>
            <consortium name="Ensembl"/>
        </authorList>
    </citation>
    <scope>IDENTIFICATION</scope>
</reference>
<protein>
    <submittedName>
        <fullName evidence="1">Uncharacterized protein</fullName>
    </submittedName>
</protein>
<accession>A0A8D0EL63</accession>
<organism evidence="1 2">
    <name type="scientific">Strix occidentalis caurina</name>
    <name type="common">northern spotted owl</name>
    <dbReference type="NCBI Taxonomy" id="311401"/>
    <lineage>
        <taxon>Eukaryota</taxon>
        <taxon>Metazoa</taxon>
        <taxon>Chordata</taxon>
        <taxon>Craniata</taxon>
        <taxon>Vertebrata</taxon>
        <taxon>Euteleostomi</taxon>
        <taxon>Archelosauria</taxon>
        <taxon>Archosauria</taxon>
        <taxon>Dinosauria</taxon>
        <taxon>Saurischia</taxon>
        <taxon>Theropoda</taxon>
        <taxon>Coelurosauria</taxon>
        <taxon>Aves</taxon>
        <taxon>Neognathae</taxon>
        <taxon>Neoaves</taxon>
        <taxon>Telluraves</taxon>
        <taxon>Strigiformes</taxon>
        <taxon>Strigidae</taxon>
        <taxon>Strix</taxon>
    </lineage>
</organism>
<proteinExistence type="predicted"/>
<sequence>CVHLLILEMISMDGALSKEGKLCLHSMEQLYIQFLGLGNQPQFGNGSFFFSCYNIILQHYWRSNLRLPWLQKLLWLLIGIRSQLPSSCDLK</sequence>
<name>A0A8D0EL63_STROC</name>